<dbReference type="AlphaFoldDB" id="R7UBA4"/>
<proteinExistence type="predicted"/>
<name>R7UBA4_CAPTE</name>
<sequence>MPLKVQSELVTALNEGFYQCFAENQYSKAVSDVSYLHKAIISLFLALPERIYTEDEGNGNLYIAHIKQNDDQDGKLCKCVKYNNYLDVYAGGSYSVVNTNPTGVFSVAPQLVYQTPTP</sequence>
<gene>
    <name evidence="1" type="ORF">CAPTEDRAFT_201787</name>
</gene>
<reference evidence="2" key="3">
    <citation type="submission" date="2015-06" db="UniProtKB">
        <authorList>
            <consortium name="EnsemblMetazoa"/>
        </authorList>
    </citation>
    <scope>IDENTIFICATION</scope>
</reference>
<evidence type="ECO:0000313" key="1">
    <source>
        <dbReference type="EMBL" id="ELU01078.1"/>
    </source>
</evidence>
<accession>R7UBA4</accession>
<dbReference type="EMBL" id="KB305379">
    <property type="protein sequence ID" value="ELU01078.1"/>
    <property type="molecule type" value="Genomic_DNA"/>
</dbReference>
<organism evidence="1">
    <name type="scientific">Capitella teleta</name>
    <name type="common">Polychaete worm</name>
    <dbReference type="NCBI Taxonomy" id="283909"/>
    <lineage>
        <taxon>Eukaryota</taxon>
        <taxon>Metazoa</taxon>
        <taxon>Spiralia</taxon>
        <taxon>Lophotrochozoa</taxon>
        <taxon>Annelida</taxon>
        <taxon>Polychaeta</taxon>
        <taxon>Sedentaria</taxon>
        <taxon>Scolecida</taxon>
        <taxon>Capitellidae</taxon>
        <taxon>Capitella</taxon>
    </lineage>
</organism>
<reference evidence="1 3" key="2">
    <citation type="journal article" date="2013" name="Nature">
        <title>Insights into bilaterian evolution from three spiralian genomes.</title>
        <authorList>
            <person name="Simakov O."/>
            <person name="Marletaz F."/>
            <person name="Cho S.J."/>
            <person name="Edsinger-Gonzales E."/>
            <person name="Havlak P."/>
            <person name="Hellsten U."/>
            <person name="Kuo D.H."/>
            <person name="Larsson T."/>
            <person name="Lv J."/>
            <person name="Arendt D."/>
            <person name="Savage R."/>
            <person name="Osoegawa K."/>
            <person name="de Jong P."/>
            <person name="Grimwood J."/>
            <person name="Chapman J.A."/>
            <person name="Shapiro H."/>
            <person name="Aerts A."/>
            <person name="Otillar R.P."/>
            <person name="Terry A.Y."/>
            <person name="Boore J.L."/>
            <person name="Grigoriev I.V."/>
            <person name="Lindberg D.R."/>
            <person name="Seaver E.C."/>
            <person name="Weisblat D.A."/>
            <person name="Putnam N.H."/>
            <person name="Rokhsar D.S."/>
        </authorList>
    </citation>
    <scope>NUCLEOTIDE SEQUENCE</scope>
    <source>
        <strain evidence="1 3">I ESC-2004</strain>
    </source>
</reference>
<dbReference type="EMBL" id="AMQN01009424">
    <property type="status" value="NOT_ANNOTATED_CDS"/>
    <property type="molecule type" value="Genomic_DNA"/>
</dbReference>
<protein>
    <submittedName>
        <fullName evidence="1 2">Uncharacterized protein</fullName>
    </submittedName>
</protein>
<reference evidence="3" key="1">
    <citation type="submission" date="2012-12" db="EMBL/GenBank/DDBJ databases">
        <authorList>
            <person name="Hellsten U."/>
            <person name="Grimwood J."/>
            <person name="Chapman J.A."/>
            <person name="Shapiro H."/>
            <person name="Aerts A."/>
            <person name="Otillar R.P."/>
            <person name="Terry A.Y."/>
            <person name="Boore J.L."/>
            <person name="Simakov O."/>
            <person name="Marletaz F."/>
            <person name="Cho S.-J."/>
            <person name="Edsinger-Gonzales E."/>
            <person name="Havlak P."/>
            <person name="Kuo D.-H."/>
            <person name="Larsson T."/>
            <person name="Lv J."/>
            <person name="Arendt D."/>
            <person name="Savage R."/>
            <person name="Osoegawa K."/>
            <person name="de Jong P."/>
            <person name="Lindberg D.R."/>
            <person name="Seaver E.C."/>
            <person name="Weisblat D.A."/>
            <person name="Putnam N.H."/>
            <person name="Grigoriev I.V."/>
            <person name="Rokhsar D.S."/>
        </authorList>
    </citation>
    <scope>NUCLEOTIDE SEQUENCE</scope>
    <source>
        <strain evidence="3">I ESC-2004</strain>
    </source>
</reference>
<dbReference type="Proteomes" id="UP000014760">
    <property type="component" value="Unassembled WGS sequence"/>
</dbReference>
<dbReference type="OrthoDB" id="6140148at2759"/>
<evidence type="ECO:0000313" key="3">
    <source>
        <dbReference type="Proteomes" id="UP000014760"/>
    </source>
</evidence>
<evidence type="ECO:0000313" key="2">
    <source>
        <dbReference type="EnsemblMetazoa" id="CapteP201787"/>
    </source>
</evidence>
<keyword evidence="3" id="KW-1185">Reference proteome</keyword>
<dbReference type="EnsemblMetazoa" id="CapteT201787">
    <property type="protein sequence ID" value="CapteP201787"/>
    <property type="gene ID" value="CapteG201787"/>
</dbReference>
<dbReference type="HOGENOM" id="CLU_2075370_0_0_1"/>